<comment type="caution">
    <text evidence="1">The sequence shown here is derived from an EMBL/GenBank/DDBJ whole genome shotgun (WGS) entry which is preliminary data.</text>
</comment>
<dbReference type="EMBL" id="VFIO01000001">
    <property type="protein sequence ID" value="TWR92084.1"/>
    <property type="molecule type" value="Genomic_DNA"/>
</dbReference>
<dbReference type="Proteomes" id="UP000318428">
    <property type="component" value="Unassembled WGS sequence"/>
</dbReference>
<dbReference type="RefSeq" id="WP_146383583.1">
    <property type="nucleotide sequence ID" value="NZ_VFIO01000001.1"/>
</dbReference>
<reference evidence="1 2" key="1">
    <citation type="submission" date="2019-06" db="EMBL/GenBank/DDBJ databases">
        <title>Pseudomonas bimorpha sp. nov. isolated from bovine raw milk and skim milk concentrate.</title>
        <authorList>
            <person name="Hofmann K."/>
            <person name="Huptas C."/>
            <person name="Doll E."/>
            <person name="Scherer S."/>
            <person name="Wenning M."/>
        </authorList>
    </citation>
    <scope>NUCLEOTIDE SEQUENCE [LARGE SCALE GENOMIC DNA]</scope>
    <source>
        <strain evidence="1 2">DSM 108989</strain>
    </source>
</reference>
<sequence length="420" mass="47824">MRISLIENGLDSLRKGYQHLNEHENLELLKAQDAQKFSSLKDSILNIQHGVEILFKHLLVTHNEFLLYTDISRLKEAYRSKAKGEISELYEAEGVHTVTFKESIDRLRDICGIPISEQLKKKLLKVESWRNKITHSAAIITEDDVAKTLLDHLFDLDELLAPILGEQYYKGQGRTELDRAYNLTKKIYGELKNKIKAQSIEALISALRSARIKNVSPSGVMTIKNFKQAHEFLLHLQKDGKLKFSCDVVNSHTSGHAVVIEHLEENYMTIYTTDNQVGYKFRFAGLVVYIPEIKSNVSPLIFLFSSKIKPKGSSPVIDSHDSWTIQKGIVFDEDGSEDWTKVNHDKSIAEVYSEYDPTLPPHKDAIRILTSGLAIYMNVQKLNYPSPLNYFNASPEFSADTLADTLTKQIEERARQDAKE</sequence>
<keyword evidence="2" id="KW-1185">Reference proteome</keyword>
<protein>
    <submittedName>
        <fullName evidence="1">Uncharacterized protein</fullName>
    </submittedName>
</protein>
<name>A0ABY3GL49_9PSED</name>
<organism evidence="1 2">
    <name type="scientific">Pseudomonas saxonica</name>
    <dbReference type="NCBI Taxonomy" id="2600598"/>
    <lineage>
        <taxon>Bacteria</taxon>
        <taxon>Pseudomonadati</taxon>
        <taxon>Pseudomonadota</taxon>
        <taxon>Gammaproteobacteria</taxon>
        <taxon>Pseudomonadales</taxon>
        <taxon>Pseudomonadaceae</taxon>
        <taxon>Pseudomonas</taxon>
    </lineage>
</organism>
<proteinExistence type="predicted"/>
<accession>A0ABY3GL49</accession>
<evidence type="ECO:0000313" key="1">
    <source>
        <dbReference type="EMBL" id="TWR92084.1"/>
    </source>
</evidence>
<gene>
    <name evidence="1" type="ORF">FJD38_00240</name>
</gene>
<evidence type="ECO:0000313" key="2">
    <source>
        <dbReference type="Proteomes" id="UP000318428"/>
    </source>
</evidence>